<dbReference type="EMBL" id="CAMXCT020000634">
    <property type="protein sequence ID" value="CAL1134815.1"/>
    <property type="molecule type" value="Genomic_DNA"/>
</dbReference>
<feature type="domain" description="DUF4116" evidence="1">
    <location>
        <begin position="52"/>
        <end position="97"/>
    </location>
</feature>
<gene>
    <name evidence="2" type="ORF">C1SCF055_LOCUS9225</name>
</gene>
<dbReference type="InterPro" id="IPR025197">
    <property type="entry name" value="DUF4116"/>
</dbReference>
<dbReference type="Pfam" id="PF13475">
    <property type="entry name" value="DUF4116"/>
    <property type="match status" value="2"/>
</dbReference>
<evidence type="ECO:0000313" key="3">
    <source>
        <dbReference type="EMBL" id="CAL1134815.1"/>
    </source>
</evidence>
<evidence type="ECO:0000313" key="5">
    <source>
        <dbReference type="Proteomes" id="UP001152797"/>
    </source>
</evidence>
<evidence type="ECO:0000313" key="2">
    <source>
        <dbReference type="EMBL" id="CAI3981440.1"/>
    </source>
</evidence>
<organism evidence="2">
    <name type="scientific">Cladocopium goreaui</name>
    <dbReference type="NCBI Taxonomy" id="2562237"/>
    <lineage>
        <taxon>Eukaryota</taxon>
        <taxon>Sar</taxon>
        <taxon>Alveolata</taxon>
        <taxon>Dinophyceae</taxon>
        <taxon>Suessiales</taxon>
        <taxon>Symbiodiniaceae</taxon>
        <taxon>Cladocopium</taxon>
    </lineage>
</organism>
<dbReference type="Proteomes" id="UP001152797">
    <property type="component" value="Unassembled WGS sequence"/>
</dbReference>
<protein>
    <submittedName>
        <fullName evidence="4">Pentatricopeptide repeat-containing protein, chloroplastic</fullName>
    </submittedName>
</protein>
<name>A0A9P1FP16_9DINO</name>
<sequence length="982" mass="108790">MIPFLLSLGPQSEAIQFASKELKRDPEVLLKALGRTASALRFLPRDLWEVPELMLEAVKANPICLSTMPWFQEDEDFVLMALARNGMALQHVNKKFQRSAKVVLEAVKQNGLSLQFAHPDVRADADVVLPAVAQNGNAFGYAARLLRNDPNIAFQALALNGNALAHLGDALRSDANQVLLQVTRNEGVEEYTQPYIVPAWGPLDTLRHREVVLRWLARRWNIAGWKSGGLPTRSPSRSFMSELCPELSPVWPSAQHVFDTMNLAFTITFLVLDSYYATPGQMGSATRRLPGLVSCEHRMYPYNHAAIKLTGAILSNSFYAFGLWVSNAEVYESSQRTAWRIFTVDMNDYRVDGTAMPIPMAAHTARNLPMSVDSTQLSFGLYRVSLMNAMPYSMSGTHSQRTVATEVRSDGRVHRAGVAVSLDDAELVFRVYAAYHGHHFATAGAKGGQWLKRSAPLCGSHTKYDWDFEDSEFRHLALFPNACLGDMKGMHIEDLTAAKRENPPSISGGILRKTSRHRTQSLVLLGTNANLPGGYPLRQGNVLLWNQESVYLPNETYGWFQTFVRVPDRGPTSSPNAFIFEFGHVCVHLGPPGSTCPTTEQWDDGDLERWLFSRLGPGALTTCASICRRWCALLHPSGLAWRAATKSVASVAARNGSAVVQWTGVELLMPIKNHFADAELMALPLGARPELRQLPLQHWAALDYRWISQLLHRWRLAAECLPLCPLCAGVAYYQGSGFTRSDIATGWQSYMLCSTGPFPHPLITTLLANMGVPIHMAPSVLLQLRPSDLGYDEVPPEADGELPGLQARHEEPQAIDGFGSLWRGGPGGRAVMAQNIVSISLPCSRRLCIAGRTLKELGFTAFFCEQVNKTASTSRTRVGRYLDDQPARAPRAHVYGASNGRVDFLAELPTDSLMKCEETCPFCGETGRWLRGDLATLRPWDVELEDAASQDDGSSFHGSLWLCRQHLWGWRLRRAGVPVTMD</sequence>
<keyword evidence="5" id="KW-1185">Reference proteome</keyword>
<evidence type="ECO:0000259" key="1">
    <source>
        <dbReference type="Pfam" id="PF13475"/>
    </source>
</evidence>
<accession>A0A9P1FP16</accession>
<reference evidence="3" key="2">
    <citation type="submission" date="2024-04" db="EMBL/GenBank/DDBJ databases">
        <authorList>
            <person name="Chen Y."/>
            <person name="Shah S."/>
            <person name="Dougan E. K."/>
            <person name="Thang M."/>
            <person name="Chan C."/>
        </authorList>
    </citation>
    <scope>NUCLEOTIDE SEQUENCE [LARGE SCALE GENOMIC DNA]</scope>
</reference>
<proteinExistence type="predicted"/>
<dbReference type="OrthoDB" id="10621772at2759"/>
<comment type="caution">
    <text evidence="2">The sequence shown here is derived from an EMBL/GenBank/DDBJ whole genome shotgun (WGS) entry which is preliminary data.</text>
</comment>
<dbReference type="EMBL" id="CAMXCT010000634">
    <property type="protein sequence ID" value="CAI3981440.1"/>
    <property type="molecule type" value="Genomic_DNA"/>
</dbReference>
<reference evidence="2" key="1">
    <citation type="submission" date="2022-10" db="EMBL/GenBank/DDBJ databases">
        <authorList>
            <person name="Chen Y."/>
            <person name="Dougan E. K."/>
            <person name="Chan C."/>
            <person name="Rhodes N."/>
            <person name="Thang M."/>
        </authorList>
    </citation>
    <scope>NUCLEOTIDE SEQUENCE</scope>
</reference>
<evidence type="ECO:0000313" key="4">
    <source>
        <dbReference type="EMBL" id="CAL4768752.1"/>
    </source>
</evidence>
<dbReference type="AlphaFoldDB" id="A0A9P1FP16"/>
<dbReference type="EMBL" id="CAMXCT030000634">
    <property type="protein sequence ID" value="CAL4768752.1"/>
    <property type="molecule type" value="Genomic_DNA"/>
</dbReference>
<feature type="domain" description="DUF4116" evidence="1">
    <location>
        <begin position="102"/>
        <end position="143"/>
    </location>
</feature>